<dbReference type="PATRIC" id="fig|1348334.3.peg.607"/>
<dbReference type="GO" id="GO:0006412">
    <property type="term" value="P:translation"/>
    <property type="evidence" value="ECO:0007669"/>
    <property type="project" value="UniProtKB-UniRule"/>
</dbReference>
<dbReference type="PROSITE" id="PS00571">
    <property type="entry name" value="AMIDASES"/>
    <property type="match status" value="1"/>
</dbReference>
<dbReference type="InterPro" id="IPR020556">
    <property type="entry name" value="Amidase_CS"/>
</dbReference>
<dbReference type="InterPro" id="IPR000120">
    <property type="entry name" value="Amidase"/>
</dbReference>
<sequence>MASICELHQQLVNKERSAVEIVQEALNRIEQLDSKLNSFLCVTADRALQQARQVDAKIAAGEEIGLLAGIPIGIKDNLCTQGITTTCASKILQNFVPPYESTVTQKLADAGAIMVGKTNLDEFAMGSSTENSAYKVTANPWDVQRVPGGSSGGSAAAVAADECVVALGSDTGGSIRQPASFCGIVGMKPTYGLVSRYGLVAYASSLDQIGPLARTVEDAAILLQAIAGYDVKDATSLNVQIPNYLAALKPTLKPKSRVKIGIIKETFGEGLDPIVEQAVTKAIEILQELGAEIQVISCPRFRYGLPTYYIIAPSEASANLARYDGVKYGFRSPDAENLIDMYCQTRAEGFGAEVKRRIMVGTYTLSAGYYDAYYLKAQKVRTLIKQDFERALSQVEVLVCPTAPTTAFKAGEKTADPLSMYLSDLMTIPVNLAGLPALSIPCGFDEQGLPIGMQLIGKVLGEARLLEVAYAYEQATAWHIRKPQL</sequence>
<evidence type="ECO:0000313" key="10">
    <source>
        <dbReference type="EMBL" id="ERT09524.1"/>
    </source>
</evidence>
<dbReference type="InterPro" id="IPR023631">
    <property type="entry name" value="Amidase_dom"/>
</dbReference>
<evidence type="ECO:0000256" key="2">
    <source>
        <dbReference type="ARBA" id="ARBA00022598"/>
    </source>
</evidence>
<evidence type="ECO:0000256" key="5">
    <source>
        <dbReference type="ARBA" id="ARBA00022917"/>
    </source>
</evidence>
<dbReference type="OrthoDB" id="9811471at2"/>
<evidence type="ECO:0000256" key="6">
    <source>
        <dbReference type="ARBA" id="ARBA00025295"/>
    </source>
</evidence>
<dbReference type="NCBIfam" id="TIGR00132">
    <property type="entry name" value="gatA"/>
    <property type="match status" value="1"/>
</dbReference>
<dbReference type="GO" id="GO:0050567">
    <property type="term" value="F:glutaminyl-tRNA synthase (glutamine-hydrolyzing) activity"/>
    <property type="evidence" value="ECO:0007669"/>
    <property type="project" value="UniProtKB-UniRule"/>
</dbReference>
<dbReference type="GO" id="GO:0005524">
    <property type="term" value="F:ATP binding"/>
    <property type="evidence" value="ECO:0007669"/>
    <property type="project" value="UniProtKB-KW"/>
</dbReference>
<keyword evidence="3 8" id="KW-0547">Nucleotide-binding</keyword>
<dbReference type="SUPFAM" id="SSF75304">
    <property type="entry name" value="Amidase signature (AS) enzymes"/>
    <property type="match status" value="1"/>
</dbReference>
<dbReference type="HAMAP" id="MF_00120">
    <property type="entry name" value="GatA"/>
    <property type="match status" value="1"/>
</dbReference>
<feature type="active site" description="Acyl-ester intermediate" evidence="8">
    <location>
        <position position="174"/>
    </location>
</feature>
<keyword evidence="5 8" id="KW-0648">Protein biosynthesis</keyword>
<keyword evidence="2 8" id="KW-0436">Ligase</keyword>
<feature type="active site" description="Charge relay system" evidence="8">
    <location>
        <position position="75"/>
    </location>
</feature>
<dbReference type="InterPro" id="IPR004412">
    <property type="entry name" value="GatA"/>
</dbReference>
<keyword evidence="4 8" id="KW-0067">ATP-binding</keyword>
<feature type="active site" description="Charge relay system" evidence="8">
    <location>
        <position position="150"/>
    </location>
</feature>
<evidence type="ECO:0000256" key="7">
    <source>
        <dbReference type="ARBA" id="ARBA00047407"/>
    </source>
</evidence>
<dbReference type="AlphaFoldDB" id="U7QNH0"/>
<dbReference type="PANTHER" id="PTHR11895">
    <property type="entry name" value="TRANSAMIDASE"/>
    <property type="match status" value="1"/>
</dbReference>
<evidence type="ECO:0000313" key="11">
    <source>
        <dbReference type="Proteomes" id="UP000017127"/>
    </source>
</evidence>
<protein>
    <recommendedName>
        <fullName evidence="8">Glutamyl-tRNA(Gln) amidotransferase subunit A</fullName>
        <shortName evidence="8">Glu-ADT subunit A</shortName>
        <ecNumber evidence="8">6.3.5.7</ecNumber>
    </recommendedName>
</protein>
<dbReference type="GO" id="GO:0016740">
    <property type="term" value="F:transferase activity"/>
    <property type="evidence" value="ECO:0007669"/>
    <property type="project" value="UniProtKB-KW"/>
</dbReference>
<dbReference type="PANTHER" id="PTHR11895:SF151">
    <property type="entry name" value="GLUTAMYL-TRNA(GLN) AMIDOTRANSFERASE SUBUNIT A"/>
    <property type="match status" value="1"/>
</dbReference>
<name>U7QNH0_9CYAN</name>
<evidence type="ECO:0000256" key="8">
    <source>
        <dbReference type="HAMAP-Rule" id="MF_00120"/>
    </source>
</evidence>
<reference evidence="10 11" key="1">
    <citation type="journal article" date="2013" name="Front. Microbiol.">
        <title>Comparative genomic analyses of the cyanobacterium, Lyngbya aestuarii BL J, a powerful hydrogen producer.</title>
        <authorList>
            <person name="Kothari A."/>
            <person name="Vaughn M."/>
            <person name="Garcia-Pichel F."/>
        </authorList>
    </citation>
    <scope>NUCLEOTIDE SEQUENCE [LARGE SCALE GENOMIC DNA]</scope>
    <source>
        <strain evidence="10 11">BL J</strain>
    </source>
</reference>
<accession>U7QNH0</accession>
<dbReference type="InterPro" id="IPR036928">
    <property type="entry name" value="AS_sf"/>
</dbReference>
<evidence type="ECO:0000259" key="9">
    <source>
        <dbReference type="Pfam" id="PF01425"/>
    </source>
</evidence>
<dbReference type="RefSeq" id="WP_023064404.1">
    <property type="nucleotide sequence ID" value="NZ_AUZM01000003.1"/>
</dbReference>
<comment type="catalytic activity">
    <reaction evidence="7 8">
        <text>L-glutamyl-tRNA(Gln) + L-glutamine + ATP + H2O = L-glutaminyl-tRNA(Gln) + L-glutamate + ADP + phosphate + H(+)</text>
        <dbReference type="Rhea" id="RHEA:17521"/>
        <dbReference type="Rhea" id="RHEA-COMP:9681"/>
        <dbReference type="Rhea" id="RHEA-COMP:9684"/>
        <dbReference type="ChEBI" id="CHEBI:15377"/>
        <dbReference type="ChEBI" id="CHEBI:15378"/>
        <dbReference type="ChEBI" id="CHEBI:29985"/>
        <dbReference type="ChEBI" id="CHEBI:30616"/>
        <dbReference type="ChEBI" id="CHEBI:43474"/>
        <dbReference type="ChEBI" id="CHEBI:58359"/>
        <dbReference type="ChEBI" id="CHEBI:78520"/>
        <dbReference type="ChEBI" id="CHEBI:78521"/>
        <dbReference type="ChEBI" id="CHEBI:456216"/>
        <dbReference type="EC" id="6.3.5.7"/>
    </reaction>
</comment>
<dbReference type="EMBL" id="AUZM01000003">
    <property type="protein sequence ID" value="ERT09524.1"/>
    <property type="molecule type" value="Genomic_DNA"/>
</dbReference>
<comment type="similarity">
    <text evidence="1 8">Belongs to the amidase family. GatA subfamily.</text>
</comment>
<evidence type="ECO:0000256" key="1">
    <source>
        <dbReference type="ARBA" id="ARBA00008069"/>
    </source>
</evidence>
<dbReference type="EC" id="6.3.5.7" evidence="8"/>
<dbReference type="GO" id="GO:0030956">
    <property type="term" value="C:glutamyl-tRNA(Gln) amidotransferase complex"/>
    <property type="evidence" value="ECO:0007669"/>
    <property type="project" value="InterPro"/>
</dbReference>
<keyword evidence="10" id="KW-0808">Transferase</keyword>
<dbReference type="Proteomes" id="UP000017127">
    <property type="component" value="Unassembled WGS sequence"/>
</dbReference>
<comment type="function">
    <text evidence="6 8">Allows the formation of correctly charged Gln-tRNA(Gln) through the transamidation of misacylated Glu-tRNA(Gln) in organisms which lack glutaminyl-tRNA synthetase. The reaction takes place in the presence of glutamine and ATP through an activated gamma-phospho-Glu-tRNA(Gln).</text>
</comment>
<keyword evidence="11" id="KW-1185">Reference proteome</keyword>
<gene>
    <name evidence="8 10" type="primary">gatA</name>
    <name evidence="10" type="ORF">M595_0618</name>
</gene>
<comment type="subunit">
    <text evidence="8">Heterotrimer of A, B and C subunits.</text>
</comment>
<organism evidence="10 11">
    <name type="scientific">Lyngbya aestuarii BL J</name>
    <dbReference type="NCBI Taxonomy" id="1348334"/>
    <lineage>
        <taxon>Bacteria</taxon>
        <taxon>Bacillati</taxon>
        <taxon>Cyanobacteriota</taxon>
        <taxon>Cyanophyceae</taxon>
        <taxon>Oscillatoriophycideae</taxon>
        <taxon>Oscillatoriales</taxon>
        <taxon>Microcoleaceae</taxon>
        <taxon>Lyngbya</taxon>
    </lineage>
</organism>
<evidence type="ECO:0000256" key="3">
    <source>
        <dbReference type="ARBA" id="ARBA00022741"/>
    </source>
</evidence>
<evidence type="ECO:0000256" key="4">
    <source>
        <dbReference type="ARBA" id="ARBA00022840"/>
    </source>
</evidence>
<dbReference type="Gene3D" id="3.90.1300.10">
    <property type="entry name" value="Amidase signature (AS) domain"/>
    <property type="match status" value="1"/>
</dbReference>
<dbReference type="Pfam" id="PF01425">
    <property type="entry name" value="Amidase"/>
    <property type="match status" value="1"/>
</dbReference>
<comment type="caution">
    <text evidence="10">The sequence shown here is derived from an EMBL/GenBank/DDBJ whole genome shotgun (WGS) entry which is preliminary data.</text>
</comment>
<proteinExistence type="inferred from homology"/>
<feature type="domain" description="Amidase" evidence="9">
    <location>
        <begin position="20"/>
        <end position="466"/>
    </location>
</feature>